<evidence type="ECO:0000256" key="7">
    <source>
        <dbReference type="ARBA" id="ARBA00023175"/>
    </source>
</evidence>
<feature type="compositionally biased region" description="Low complexity" evidence="11">
    <location>
        <begin position="1535"/>
        <end position="1546"/>
    </location>
</feature>
<feature type="compositionally biased region" description="Polar residues" evidence="11">
    <location>
        <begin position="1843"/>
        <end position="1861"/>
    </location>
</feature>
<dbReference type="Pfam" id="PF01302">
    <property type="entry name" value="CAP_GLY"/>
    <property type="match status" value="2"/>
</dbReference>
<comment type="subcellular location">
    <subcellularLocation>
        <location evidence="1">Cytoplasm</location>
        <location evidence="1">Cytoskeleton</location>
    </subcellularLocation>
</comment>
<feature type="region of interest" description="Disordered" evidence="11">
    <location>
        <begin position="1510"/>
        <end position="1571"/>
    </location>
</feature>
<dbReference type="FunFam" id="2.30.30.190:FF:000014">
    <property type="entry name" value="Uncharacterized protein, isoform E"/>
    <property type="match status" value="2"/>
</dbReference>
<feature type="domain" description="FHA" evidence="12">
    <location>
        <begin position="414"/>
        <end position="467"/>
    </location>
</feature>
<dbReference type="InterPro" id="IPR000253">
    <property type="entry name" value="FHA_dom"/>
</dbReference>
<evidence type="ECO:0000256" key="8">
    <source>
        <dbReference type="ARBA" id="ARBA00023212"/>
    </source>
</evidence>
<dbReference type="SMART" id="SM00240">
    <property type="entry name" value="FHA"/>
    <property type="match status" value="1"/>
</dbReference>
<comment type="similarity">
    <text evidence="9">Belongs to the TRAFAC class myosin-kinesin ATPase superfamily. Kinesin family.</text>
</comment>
<dbReference type="InterPro" id="IPR022140">
    <property type="entry name" value="Kinesin-like_KIF1-typ"/>
</dbReference>
<dbReference type="PRINTS" id="PR00380">
    <property type="entry name" value="KINESINHEAVY"/>
</dbReference>
<keyword evidence="5 9" id="KW-0067">ATP-binding</keyword>
<name>A0A7R9LIP2_9ACAR</name>
<dbReference type="Proteomes" id="UP000728032">
    <property type="component" value="Unassembled WGS sequence"/>
</dbReference>
<dbReference type="CDD" id="cd22706">
    <property type="entry name" value="FHA_KIF13"/>
    <property type="match status" value="1"/>
</dbReference>
<protein>
    <recommendedName>
        <fullName evidence="17">Kinesin-like protein KIF13A</fullName>
    </recommendedName>
</protein>
<feature type="region of interest" description="Disordered" evidence="11">
    <location>
        <begin position="1840"/>
        <end position="1862"/>
    </location>
</feature>
<keyword evidence="6 10" id="KW-0175">Coiled coil</keyword>
<feature type="region of interest" description="Disordered" evidence="11">
    <location>
        <begin position="705"/>
        <end position="725"/>
    </location>
</feature>
<keyword evidence="3" id="KW-0493">Microtubule</keyword>
<feature type="compositionally biased region" description="Basic and acidic residues" evidence="11">
    <location>
        <begin position="1647"/>
        <end position="1656"/>
    </location>
</feature>
<feature type="compositionally biased region" description="Polar residues" evidence="11">
    <location>
        <begin position="1713"/>
        <end position="1728"/>
    </location>
</feature>
<keyword evidence="16" id="KW-1185">Reference proteome</keyword>
<evidence type="ECO:0000256" key="6">
    <source>
        <dbReference type="ARBA" id="ARBA00023054"/>
    </source>
</evidence>
<feature type="compositionally biased region" description="Low complexity" evidence="11">
    <location>
        <begin position="1416"/>
        <end position="1427"/>
    </location>
</feature>
<dbReference type="InterPro" id="IPR001752">
    <property type="entry name" value="Kinesin_motor_dom"/>
</dbReference>
<feature type="compositionally biased region" description="Polar residues" evidence="11">
    <location>
        <begin position="1510"/>
        <end position="1519"/>
    </location>
</feature>
<dbReference type="InterPro" id="IPR019821">
    <property type="entry name" value="Kinesin_motor_CS"/>
</dbReference>
<feature type="domain" description="Kinesin motor" evidence="13">
    <location>
        <begin position="1"/>
        <end position="298"/>
    </location>
</feature>
<evidence type="ECO:0000259" key="13">
    <source>
        <dbReference type="PROSITE" id="PS50067"/>
    </source>
</evidence>
<gene>
    <name evidence="15" type="ORF">ONB1V03_LOCUS2941</name>
</gene>
<evidence type="ECO:0008006" key="17">
    <source>
        <dbReference type="Google" id="ProtNLM"/>
    </source>
</evidence>
<feature type="region of interest" description="Disordered" evidence="11">
    <location>
        <begin position="1584"/>
        <end position="1685"/>
    </location>
</feature>
<dbReference type="SUPFAM" id="SSF74924">
    <property type="entry name" value="Cap-Gly domain"/>
    <property type="match status" value="2"/>
</dbReference>
<keyword evidence="7 9" id="KW-0505">Motor protein</keyword>
<dbReference type="GO" id="GO:0007018">
    <property type="term" value="P:microtubule-based movement"/>
    <property type="evidence" value="ECO:0007669"/>
    <property type="project" value="InterPro"/>
</dbReference>
<dbReference type="Pfam" id="PF00225">
    <property type="entry name" value="Kinesin"/>
    <property type="match status" value="1"/>
</dbReference>
<feature type="coiled-coil region" evidence="10">
    <location>
        <begin position="313"/>
        <end position="340"/>
    </location>
</feature>
<evidence type="ECO:0000256" key="3">
    <source>
        <dbReference type="ARBA" id="ARBA00022701"/>
    </source>
</evidence>
<keyword evidence="8" id="KW-0206">Cytoskeleton</keyword>
<feature type="domain" description="CAP-Gly" evidence="14">
    <location>
        <begin position="1916"/>
        <end position="1958"/>
    </location>
</feature>
<feature type="compositionally biased region" description="Low complexity" evidence="11">
    <location>
        <begin position="1729"/>
        <end position="1741"/>
    </location>
</feature>
<dbReference type="FunFam" id="3.40.850.10:FF:000021">
    <property type="entry name" value="kinesin-like protein KIF16B isoform X1"/>
    <property type="match status" value="1"/>
</dbReference>
<dbReference type="PROSITE" id="PS00845">
    <property type="entry name" value="CAP_GLY_1"/>
    <property type="match status" value="2"/>
</dbReference>
<dbReference type="SUPFAM" id="SSF52540">
    <property type="entry name" value="P-loop containing nucleoside triphosphate hydrolases"/>
    <property type="match status" value="1"/>
</dbReference>
<dbReference type="PANTHER" id="PTHR47117">
    <property type="entry name" value="STAR-RELATED LIPID TRANSFER PROTEIN 9"/>
    <property type="match status" value="1"/>
</dbReference>
<evidence type="ECO:0000256" key="4">
    <source>
        <dbReference type="ARBA" id="ARBA00022741"/>
    </source>
</evidence>
<dbReference type="SMART" id="SM00129">
    <property type="entry name" value="KISc"/>
    <property type="match status" value="1"/>
</dbReference>
<feature type="domain" description="CAP-Gly" evidence="14">
    <location>
        <begin position="1783"/>
        <end position="1825"/>
    </location>
</feature>
<keyword evidence="2" id="KW-0963">Cytoplasm</keyword>
<dbReference type="InterPro" id="IPR036961">
    <property type="entry name" value="Kinesin_motor_dom_sf"/>
</dbReference>
<dbReference type="SUPFAM" id="SSF49879">
    <property type="entry name" value="SMAD/FHA domain"/>
    <property type="match status" value="1"/>
</dbReference>
<dbReference type="PROSITE" id="PS50067">
    <property type="entry name" value="KINESIN_MOTOR_2"/>
    <property type="match status" value="1"/>
</dbReference>
<dbReference type="GO" id="GO:0005874">
    <property type="term" value="C:microtubule"/>
    <property type="evidence" value="ECO:0007669"/>
    <property type="project" value="UniProtKB-KW"/>
</dbReference>
<evidence type="ECO:0000259" key="12">
    <source>
        <dbReference type="PROSITE" id="PS50006"/>
    </source>
</evidence>
<evidence type="ECO:0000313" key="16">
    <source>
        <dbReference type="Proteomes" id="UP000728032"/>
    </source>
</evidence>
<dbReference type="InterPro" id="IPR027417">
    <property type="entry name" value="P-loop_NTPase"/>
</dbReference>
<evidence type="ECO:0000259" key="14">
    <source>
        <dbReference type="PROSITE" id="PS50245"/>
    </source>
</evidence>
<dbReference type="PROSITE" id="PS50245">
    <property type="entry name" value="CAP_GLY_2"/>
    <property type="match status" value="2"/>
</dbReference>
<feature type="coiled-coil region" evidence="10">
    <location>
        <begin position="533"/>
        <end position="560"/>
    </location>
</feature>
<dbReference type="Gene3D" id="3.40.850.10">
    <property type="entry name" value="Kinesin motor domain"/>
    <property type="match status" value="1"/>
</dbReference>
<keyword evidence="4 9" id="KW-0547">Nucleotide-binding</keyword>
<dbReference type="PROSITE" id="PS00411">
    <property type="entry name" value="KINESIN_MOTOR_1"/>
    <property type="match status" value="1"/>
</dbReference>
<dbReference type="GO" id="GO:0008017">
    <property type="term" value="F:microtubule binding"/>
    <property type="evidence" value="ECO:0007669"/>
    <property type="project" value="InterPro"/>
</dbReference>
<dbReference type="Pfam" id="PF12423">
    <property type="entry name" value="KIF1B"/>
    <property type="match status" value="1"/>
</dbReference>
<feature type="compositionally biased region" description="Polar residues" evidence="11">
    <location>
        <begin position="1391"/>
        <end position="1400"/>
    </location>
</feature>
<sequence length="1983" mass="219900">VFAFDHCFWSFNESDAHFASQDQVFNDLGIPVLESSFEGYNACIFAYGQTGSGKSYTMMGTPNDKGLIPRLCDSIFERIANNSDPNSSFKIEVSYMEIYNEKVHDLLDPKGTKQNLKVREHNILGPYVDGLSTLAVSSFVEIDNLMTEGNKSRTVAATNMNSESSRSHAVFTITLTCSVTDTAVGVTGEKVSKMSLVDLAGSERAVKTGAVGDRLKEGSNINKSLTTLGLVISKLADQSAGKSKEQFVPYRDSVLTWLLKDNLGGNSKTVMVATISPAADNYEETLSTLRYADRAKRIVNHAVINEDPNNRIIRELREEVDQLRAQLMNASQQSDLHERLLESEKLIKSMEQTWEEKLRKTEIIHQERQQALEKMGISVQSSGIRVENSKYYLVNLNADPSLNELLVYYLKDKTFIGRSDAPAEQDIQLSGIGIMSEHCVIEINKTSNELLIEPLEGARTCVNGSVITERTALKHGDRILWGNNHFFRLNCPKLTDNSQQTDRPMGYEFAREELMMNEMVNDPIQGAMKALELQHKMDKNNALEEQKQMYEKQLKKLASFLSPGTPYAPYSYNNVFDPYEQNRFGGSTSNLMSPNGVALKMEKWAQERDELFKKSLSRLREDIVRANTLSYEANLIADEMQKCTEFKVTLQIPAANLSPNRKRGSFVSEPAFLVKRKNKVSQIWSMEKFENNLIEMRELYQEWKEMQSQTDGGDQNTDDLSPANDPFYELQENHHLIGVANIFLEVLVQDVMLDYNVPIISQQGEVAGRLHIEFGRISGHIGERIADASMETMSQCSDSADTDGQNRNQIVVRVNIKSARGLPISLSNFVFCQYSLFGLQDSTVVPSYVDTKDHSNPIRGTTEDKEEFVFYFNHQKDIAIPLSEEFLEHCTEGALSIEVWGHRVSGFSPSKPGWGVADAQLKMCRSLADRWAELKRKIELWVEIHEINDNGEYSAVEVNTKADIESGGVYQLRQGQQRRIAVKVVPVQNSGTLPVICESIKSLAVGCVCVRSKLQKPLDSYQEEDLTTLREKWTDALVRRRDYLDDQIKRLLNKPNKSKEDNEREQSLIDQWVSLTEERNAVNCPVPGSDIPGAPADWEPPAGMEGHTPVIFLDLNSKSLLLCIQLLADDMNISCGRGDEIAGSNSILPKEHSGTQFFNLPIVSHCDKDVSSTGVWDSSIHDSLYLNRITPPNERVYLILKVSVRLSHPAVMELVLRKRLSINVYKKQSLTGRLFKKIGRTDCLAATGLTYEIVSSIPKASEDIEDRETLALMAASGQDLTAIDGESYIEKYTKGVSAVESILALDRLRQEVAAKELLARKGKFNTSISQEALIRKTASVPNMAQMAFLSPTISGSFTKLEKSDSSFDLSYFTNTAYEGFDRIRQKASTYLSGGSNTAPNAPTAHIPDTHRPLANSAPTSAATTPSDPMLPIRNTINGIVFEILIPISQEALIRKTASVPNMAQMAFLSPTISGSFTKLEKSDSSFDLSYITNTAYEGFDRIRQKASTYLSGGSNTAPNAPTAHIPDTHRPLANSAPTSAATTPSDPMLPIRNTMNASPLTALSPHSSKQLKPMRTLLEEQFSREDHHLSEESEEEISDEKDVEEVDEINIDLNESKSDEHNCEESERHRNDSKEANEVLVPNSEPLARRQMKESATHATAGTPSALSSGYGSQPLTSTPASSEDSISLLSGNVSYDETTVSNNDVSVIEKLPNNNSSQVPNHSLLNIDNTSDASSVSSYDSRNENSAVNDSQLMASLPDWMVVGESVRISPESKVGVIAYVGKTDFASGIWVGVELDAPTGKNDGSVNGTVYFKCRPKFGIFVKPEKLKVDQRGRSLRAGKTTYNDDNSSQVPNHSLLNIDNTSDASSVSSYDSRNENSAVNDSQLMASLPDWMVVGESVRISPESKVGVIAYVGKTDFASGIWVGVELDAPTGKNDGSVNGTVYFKCRPKFGIFVKPEKLKVDQRGRSLRAGKTTYNDGMY</sequence>
<reference evidence="15" key="1">
    <citation type="submission" date="2020-11" db="EMBL/GenBank/DDBJ databases">
        <authorList>
            <person name="Tran Van P."/>
        </authorList>
    </citation>
    <scope>NUCLEOTIDE SEQUENCE</scope>
</reference>
<evidence type="ECO:0000256" key="10">
    <source>
        <dbReference type="SAM" id="Coils"/>
    </source>
</evidence>
<evidence type="ECO:0000256" key="9">
    <source>
        <dbReference type="PROSITE-ProRule" id="PRU00283"/>
    </source>
</evidence>
<dbReference type="PROSITE" id="PS50006">
    <property type="entry name" value="FHA_DOMAIN"/>
    <property type="match status" value="1"/>
</dbReference>
<feature type="compositionally biased region" description="Polar residues" evidence="11">
    <location>
        <begin position="1657"/>
        <end position="1685"/>
    </location>
</feature>
<evidence type="ECO:0000256" key="1">
    <source>
        <dbReference type="ARBA" id="ARBA00004245"/>
    </source>
</evidence>
<dbReference type="InterPro" id="IPR000938">
    <property type="entry name" value="CAP-Gly_domain"/>
</dbReference>
<dbReference type="InterPro" id="IPR036859">
    <property type="entry name" value="CAP-Gly_dom_sf"/>
</dbReference>
<dbReference type="Gene3D" id="6.10.250.2520">
    <property type="match status" value="1"/>
</dbReference>
<dbReference type="CDD" id="cd01365">
    <property type="entry name" value="KISc_KIF1A_KIF1B"/>
    <property type="match status" value="1"/>
</dbReference>
<dbReference type="InterPro" id="IPR008984">
    <property type="entry name" value="SMAD_FHA_dom_sf"/>
</dbReference>
<feature type="compositionally biased region" description="Acidic residues" evidence="11">
    <location>
        <begin position="1592"/>
        <end position="1610"/>
    </location>
</feature>
<dbReference type="InterPro" id="IPR022164">
    <property type="entry name" value="Kinesin-like"/>
</dbReference>
<dbReference type="GO" id="GO:0005524">
    <property type="term" value="F:ATP binding"/>
    <property type="evidence" value="ECO:0007669"/>
    <property type="project" value="UniProtKB-UniRule"/>
</dbReference>
<dbReference type="Gene3D" id="2.30.30.190">
    <property type="entry name" value="CAP Gly-rich-like domain"/>
    <property type="match status" value="2"/>
</dbReference>
<dbReference type="Pfam" id="PF00498">
    <property type="entry name" value="FHA"/>
    <property type="match status" value="1"/>
</dbReference>
<feature type="region of interest" description="Disordered" evidence="11">
    <location>
        <begin position="1391"/>
        <end position="1429"/>
    </location>
</feature>
<feature type="non-terminal residue" evidence="15">
    <location>
        <position position="1"/>
    </location>
</feature>
<evidence type="ECO:0000256" key="2">
    <source>
        <dbReference type="ARBA" id="ARBA00022490"/>
    </source>
</evidence>
<accession>A0A7R9LIP2</accession>
<dbReference type="EMBL" id="OC915600">
    <property type="protein sequence ID" value="CAD7641141.1"/>
    <property type="molecule type" value="Genomic_DNA"/>
</dbReference>
<dbReference type="Gene3D" id="2.60.200.20">
    <property type="match status" value="1"/>
</dbReference>
<dbReference type="SMART" id="SM01052">
    <property type="entry name" value="CAP_GLY"/>
    <property type="match status" value="2"/>
</dbReference>
<feature type="compositionally biased region" description="Basic and acidic residues" evidence="11">
    <location>
        <begin position="1614"/>
        <end position="1637"/>
    </location>
</feature>
<dbReference type="GO" id="GO:0003777">
    <property type="term" value="F:microtubule motor activity"/>
    <property type="evidence" value="ECO:0007669"/>
    <property type="project" value="InterPro"/>
</dbReference>
<dbReference type="OrthoDB" id="3176171at2759"/>
<dbReference type="Pfam" id="PF12473">
    <property type="entry name" value="DUF3694"/>
    <property type="match status" value="2"/>
</dbReference>
<dbReference type="EMBL" id="CAJPVJ010000775">
    <property type="protein sequence ID" value="CAG2163362.1"/>
    <property type="molecule type" value="Genomic_DNA"/>
</dbReference>
<dbReference type="FunFam" id="2.60.200.20:FF:000002">
    <property type="entry name" value="Kinesin family member 13A"/>
    <property type="match status" value="1"/>
</dbReference>
<evidence type="ECO:0000313" key="15">
    <source>
        <dbReference type="EMBL" id="CAD7641141.1"/>
    </source>
</evidence>
<dbReference type="InterPro" id="IPR032405">
    <property type="entry name" value="Kinesin_assoc"/>
</dbReference>
<feature type="compositionally biased region" description="Polar residues" evidence="11">
    <location>
        <begin position="706"/>
        <end position="719"/>
    </location>
</feature>
<feature type="compositionally biased region" description="Polar residues" evidence="11">
    <location>
        <begin position="1553"/>
        <end position="1570"/>
    </location>
</feature>
<feature type="region of interest" description="Disordered" evidence="11">
    <location>
        <begin position="1712"/>
        <end position="1748"/>
    </location>
</feature>
<feature type="binding site" evidence="9">
    <location>
        <begin position="48"/>
        <end position="55"/>
    </location>
    <ligand>
        <name>ATP</name>
        <dbReference type="ChEBI" id="CHEBI:30616"/>
    </ligand>
</feature>
<organism evidence="15">
    <name type="scientific">Oppiella nova</name>
    <dbReference type="NCBI Taxonomy" id="334625"/>
    <lineage>
        <taxon>Eukaryota</taxon>
        <taxon>Metazoa</taxon>
        <taxon>Ecdysozoa</taxon>
        <taxon>Arthropoda</taxon>
        <taxon>Chelicerata</taxon>
        <taxon>Arachnida</taxon>
        <taxon>Acari</taxon>
        <taxon>Acariformes</taxon>
        <taxon>Sarcoptiformes</taxon>
        <taxon>Oribatida</taxon>
        <taxon>Brachypylina</taxon>
        <taxon>Oppioidea</taxon>
        <taxon>Oppiidae</taxon>
        <taxon>Oppiella</taxon>
    </lineage>
</organism>
<evidence type="ECO:0000256" key="11">
    <source>
        <dbReference type="SAM" id="MobiDB-lite"/>
    </source>
</evidence>
<proteinExistence type="inferred from homology"/>
<dbReference type="Pfam" id="PF16183">
    <property type="entry name" value="Kinesin_assoc"/>
    <property type="match status" value="1"/>
</dbReference>
<evidence type="ECO:0000256" key="5">
    <source>
        <dbReference type="ARBA" id="ARBA00022840"/>
    </source>
</evidence>